<dbReference type="RefSeq" id="WP_262849281.1">
    <property type="nucleotide sequence ID" value="NZ_JANZYP010000083.1"/>
</dbReference>
<feature type="region of interest" description="Disordered" evidence="1">
    <location>
        <begin position="33"/>
        <end position="57"/>
    </location>
</feature>
<gene>
    <name evidence="2" type="ORF">ACFO8L_30530</name>
</gene>
<protein>
    <recommendedName>
        <fullName evidence="4">Serine/threonine protein kinase</fullName>
    </recommendedName>
</protein>
<evidence type="ECO:0000256" key="1">
    <source>
        <dbReference type="SAM" id="MobiDB-lite"/>
    </source>
</evidence>
<evidence type="ECO:0000313" key="2">
    <source>
        <dbReference type="EMBL" id="MFC4590466.1"/>
    </source>
</evidence>
<dbReference type="EMBL" id="JBHSFN010000023">
    <property type="protein sequence ID" value="MFC4590466.1"/>
    <property type="molecule type" value="Genomic_DNA"/>
</dbReference>
<evidence type="ECO:0008006" key="4">
    <source>
        <dbReference type="Google" id="ProtNLM"/>
    </source>
</evidence>
<reference evidence="3" key="1">
    <citation type="journal article" date="2019" name="Int. J. Syst. Evol. Microbiol.">
        <title>The Global Catalogue of Microorganisms (GCM) 10K type strain sequencing project: providing services to taxonomists for standard genome sequencing and annotation.</title>
        <authorList>
            <consortium name="The Broad Institute Genomics Platform"/>
            <consortium name="The Broad Institute Genome Sequencing Center for Infectious Disease"/>
            <person name="Wu L."/>
            <person name="Ma J."/>
        </authorList>
    </citation>
    <scope>NUCLEOTIDE SEQUENCE [LARGE SCALE GENOMIC DNA]</scope>
    <source>
        <strain evidence="3">CCUG 49560</strain>
    </source>
</reference>
<proteinExistence type="predicted"/>
<accession>A0ABV9ELB7</accession>
<comment type="caution">
    <text evidence="2">The sequence shown here is derived from an EMBL/GenBank/DDBJ whole genome shotgun (WGS) entry which is preliminary data.</text>
</comment>
<evidence type="ECO:0000313" key="3">
    <source>
        <dbReference type="Proteomes" id="UP001595891"/>
    </source>
</evidence>
<name>A0ABV9ELB7_9ACTN</name>
<organism evidence="2 3">
    <name type="scientific">Sphaerisporangium corydalis</name>
    <dbReference type="NCBI Taxonomy" id="1441875"/>
    <lineage>
        <taxon>Bacteria</taxon>
        <taxon>Bacillati</taxon>
        <taxon>Actinomycetota</taxon>
        <taxon>Actinomycetes</taxon>
        <taxon>Streptosporangiales</taxon>
        <taxon>Streptosporangiaceae</taxon>
        <taxon>Sphaerisporangium</taxon>
    </lineage>
</organism>
<keyword evidence="3" id="KW-1185">Reference proteome</keyword>
<dbReference type="Proteomes" id="UP001595891">
    <property type="component" value="Unassembled WGS sequence"/>
</dbReference>
<sequence>MVLAAGVAVAIAAIGTAAYFGYQNYGTSQAAPTLPPIPSVDPQVPEPTDAVSAEPTPAATNVLDSEETDARKLTLKEAFARQRVSVGGRTYTRTKVNITAQCDKVAVGAFASALKREKCSRVLRATYVDSKGRYAVTTGIAVFPTKDAAVAADKKKNLAKTVWFRGLAGGSGTGADKADISGGYAAGLVWGRYIVFSFATYSDGHTPTTQEKDLGPVSGAFRDHTSQVIEKRVTG</sequence>